<dbReference type="Proteomes" id="UP000186015">
    <property type="component" value="Unassembled WGS sequence"/>
</dbReference>
<proteinExistence type="predicted"/>
<dbReference type="EMBL" id="FOAT01000006">
    <property type="protein sequence ID" value="SEK85028.1"/>
    <property type="molecule type" value="Genomic_DNA"/>
</dbReference>
<dbReference type="OrthoDB" id="9787476at2"/>
<gene>
    <name evidence="1" type="ORF">SAMN05216469_106182</name>
</gene>
<organism evidence="1 2">
    <name type="scientific">Ruminococcus albus</name>
    <dbReference type="NCBI Taxonomy" id="1264"/>
    <lineage>
        <taxon>Bacteria</taxon>
        <taxon>Bacillati</taxon>
        <taxon>Bacillota</taxon>
        <taxon>Clostridia</taxon>
        <taxon>Eubacteriales</taxon>
        <taxon>Oscillospiraceae</taxon>
        <taxon>Ruminococcus</taxon>
    </lineage>
</organism>
<reference evidence="1 2" key="1">
    <citation type="submission" date="2016-10" db="EMBL/GenBank/DDBJ databases">
        <authorList>
            <person name="de Groot N.N."/>
        </authorList>
    </citation>
    <scope>NUCLEOTIDE SEQUENCE [LARGE SCALE GENOMIC DNA]</scope>
    <source>
        <strain evidence="1 2">KH2T6</strain>
    </source>
</reference>
<sequence>MALMITAFHVLAQENGDRYLFDPVECDIIERAMCCLDSGLSDYPHIPEAEVMEAFIKAQNNTRIDSLFRGVKLPEMFWAVFESGEFERVAEYRRFELRFLLEKLEEWLDEKGIPHYIDHTDERLQEVIK</sequence>
<dbReference type="AlphaFoldDB" id="A0A1H7KDX0"/>
<name>A0A1H7KDX0_RUMAL</name>
<evidence type="ECO:0000313" key="2">
    <source>
        <dbReference type="Proteomes" id="UP000186015"/>
    </source>
</evidence>
<accession>A0A1H7KDX0</accession>
<evidence type="ECO:0000313" key="1">
    <source>
        <dbReference type="EMBL" id="SEK85028.1"/>
    </source>
</evidence>
<protein>
    <submittedName>
        <fullName evidence="1">Uncharacterized protein</fullName>
    </submittedName>
</protein>
<dbReference type="RefSeq" id="WP_074832858.1">
    <property type="nucleotide sequence ID" value="NZ_FOAT01000006.1"/>
</dbReference>